<evidence type="ECO:0000313" key="3">
    <source>
        <dbReference type="Proteomes" id="UP001218218"/>
    </source>
</evidence>
<evidence type="ECO:0000256" key="1">
    <source>
        <dbReference type="SAM" id="MobiDB-lite"/>
    </source>
</evidence>
<dbReference type="AlphaFoldDB" id="A0AAD7EL25"/>
<accession>A0AAD7EL25</accession>
<gene>
    <name evidence="2" type="ORF">DFH08DRAFT_940179</name>
</gene>
<keyword evidence="3" id="KW-1185">Reference proteome</keyword>
<reference evidence="2" key="1">
    <citation type="submission" date="2023-03" db="EMBL/GenBank/DDBJ databases">
        <title>Massive genome expansion in bonnet fungi (Mycena s.s.) driven by repeated elements and novel gene families across ecological guilds.</title>
        <authorList>
            <consortium name="Lawrence Berkeley National Laboratory"/>
            <person name="Harder C.B."/>
            <person name="Miyauchi S."/>
            <person name="Viragh M."/>
            <person name="Kuo A."/>
            <person name="Thoen E."/>
            <person name="Andreopoulos B."/>
            <person name="Lu D."/>
            <person name="Skrede I."/>
            <person name="Drula E."/>
            <person name="Henrissat B."/>
            <person name="Morin E."/>
            <person name="Kohler A."/>
            <person name="Barry K."/>
            <person name="LaButti K."/>
            <person name="Morin E."/>
            <person name="Salamov A."/>
            <person name="Lipzen A."/>
            <person name="Mereny Z."/>
            <person name="Hegedus B."/>
            <person name="Baldrian P."/>
            <person name="Stursova M."/>
            <person name="Weitz H."/>
            <person name="Taylor A."/>
            <person name="Grigoriev I.V."/>
            <person name="Nagy L.G."/>
            <person name="Martin F."/>
            <person name="Kauserud H."/>
        </authorList>
    </citation>
    <scope>NUCLEOTIDE SEQUENCE</scope>
    <source>
        <strain evidence="2">CBHHK002</strain>
    </source>
</reference>
<organism evidence="2 3">
    <name type="scientific">Mycena albidolilacea</name>
    <dbReference type="NCBI Taxonomy" id="1033008"/>
    <lineage>
        <taxon>Eukaryota</taxon>
        <taxon>Fungi</taxon>
        <taxon>Dikarya</taxon>
        <taxon>Basidiomycota</taxon>
        <taxon>Agaricomycotina</taxon>
        <taxon>Agaricomycetes</taxon>
        <taxon>Agaricomycetidae</taxon>
        <taxon>Agaricales</taxon>
        <taxon>Marasmiineae</taxon>
        <taxon>Mycenaceae</taxon>
        <taxon>Mycena</taxon>
    </lineage>
</organism>
<feature type="region of interest" description="Disordered" evidence="1">
    <location>
        <begin position="171"/>
        <end position="209"/>
    </location>
</feature>
<protein>
    <submittedName>
        <fullName evidence="2">Uncharacterized protein</fullName>
    </submittedName>
</protein>
<feature type="region of interest" description="Disordered" evidence="1">
    <location>
        <begin position="13"/>
        <end position="37"/>
    </location>
</feature>
<dbReference type="EMBL" id="JARIHO010000036">
    <property type="protein sequence ID" value="KAJ7330886.1"/>
    <property type="molecule type" value="Genomic_DNA"/>
</dbReference>
<feature type="compositionally biased region" description="Basic residues" evidence="1">
    <location>
        <begin position="179"/>
        <end position="194"/>
    </location>
</feature>
<evidence type="ECO:0000313" key="2">
    <source>
        <dbReference type="EMBL" id="KAJ7330886.1"/>
    </source>
</evidence>
<name>A0AAD7EL25_9AGAR</name>
<dbReference type="Proteomes" id="UP001218218">
    <property type="component" value="Unassembled WGS sequence"/>
</dbReference>
<comment type="caution">
    <text evidence="2">The sequence shown here is derived from an EMBL/GenBank/DDBJ whole genome shotgun (WGS) entry which is preliminary data.</text>
</comment>
<sequence>MVQTRKKWFQWKKQFDLRQNGSNGKNGSSGKNGSNWDKMVQTEKNSLNQETMVQTEKNSLNQETMVQTEKNSLNQEKMTMHGSNRLHIGNVTVRTGTLRLLSGMHARQAPSASSEVSRLRHHPQVEPTQRMGDVRALMIRLRLQLECEPCARSIIRGGIRLGGIRASGRREEAVEGKGARRRGASRSTKGRGKVRYTPMPPVHERHPSALPPRCSLIPFPLLRPRRPLHSAYAYRSKKDRLSFSLIPRLWHHGIRRPPRYERRERAYNHDHDSPVCGSTRSRARLRASGLGGALLGRVLVLEVEGGGGEKGMGGGMRDTAASARSLDAPDIHYNLTLSWGAFVLRPCPTPRVGQIAPLLLRLPSSPASTLDHFCPAPRCSAYAYNPKPTTSQGRLPADGTMREKLVAGGVVERERVDRVEVKLGYVAKIGQRRVRVRGPRPCEGDMHDEQVRVDRVEVGEGAEHVYARMVKVRRVRVPKTVCPKARRVMDYECALHPHRRTRA</sequence>
<feature type="compositionally biased region" description="Low complexity" evidence="1">
    <location>
        <begin position="20"/>
        <end position="35"/>
    </location>
</feature>
<proteinExistence type="predicted"/>